<evidence type="ECO:0000313" key="2">
    <source>
        <dbReference type="EMBL" id="SSW63069.1"/>
    </source>
</evidence>
<evidence type="ECO:0008006" key="4">
    <source>
        <dbReference type="Google" id="ProtNLM"/>
    </source>
</evidence>
<protein>
    <recommendedName>
        <fullName evidence="4">DUF4148 domain-containing protein</fullName>
    </recommendedName>
</protein>
<dbReference type="Pfam" id="PF13663">
    <property type="entry name" value="DUF4148"/>
    <property type="match status" value="1"/>
</dbReference>
<dbReference type="EMBL" id="UFQB01000003">
    <property type="protein sequence ID" value="SSW63069.1"/>
    <property type="molecule type" value="Genomic_DNA"/>
</dbReference>
<name>A0A446C5B5_9BURK</name>
<dbReference type="InterPro" id="IPR025421">
    <property type="entry name" value="DUF4148"/>
</dbReference>
<feature type="signal peptide" evidence="1">
    <location>
        <begin position="1"/>
        <end position="27"/>
    </location>
</feature>
<keyword evidence="3" id="KW-1185">Reference proteome</keyword>
<dbReference type="Proteomes" id="UP000289184">
    <property type="component" value="Unassembled WGS sequence"/>
</dbReference>
<keyword evidence="1" id="KW-0732">Signal</keyword>
<gene>
    <name evidence="2" type="ORF">AGI3411_00921</name>
</gene>
<dbReference type="RefSeq" id="WP_129526231.1">
    <property type="nucleotide sequence ID" value="NZ_UFQB01000003.1"/>
</dbReference>
<sequence length="98" mass="10281">MKTALFFRAAVPVALAAAALLSGSASAQMASASSGAGANTTVTREDVMRDLAAWKQAGVENNWSTENTPDVNSPEYLASYKKYMDTVKPASAPPVRTQ</sequence>
<dbReference type="AlphaFoldDB" id="A0A446C5B5"/>
<feature type="chain" id="PRO_5019466936" description="DUF4148 domain-containing protein" evidence="1">
    <location>
        <begin position="28"/>
        <end position="98"/>
    </location>
</feature>
<evidence type="ECO:0000313" key="3">
    <source>
        <dbReference type="Proteomes" id="UP000289184"/>
    </source>
</evidence>
<evidence type="ECO:0000256" key="1">
    <source>
        <dbReference type="SAM" id="SignalP"/>
    </source>
</evidence>
<accession>A0A446C5B5</accession>
<reference evidence="2 3" key="1">
    <citation type="submission" date="2018-07" db="EMBL/GenBank/DDBJ databases">
        <authorList>
            <person name="Peeters C."/>
        </authorList>
    </citation>
    <scope>NUCLEOTIDE SEQUENCE [LARGE SCALE GENOMIC DNA]</scope>
    <source>
        <strain evidence="2 3">LMG 3411</strain>
    </source>
</reference>
<dbReference type="OrthoDB" id="8660288at2"/>
<proteinExistence type="predicted"/>
<organism evidence="2 3">
    <name type="scientific">Achromobacter agilis</name>
    <dbReference type="NCBI Taxonomy" id="1353888"/>
    <lineage>
        <taxon>Bacteria</taxon>
        <taxon>Pseudomonadati</taxon>
        <taxon>Pseudomonadota</taxon>
        <taxon>Betaproteobacteria</taxon>
        <taxon>Burkholderiales</taxon>
        <taxon>Alcaligenaceae</taxon>
        <taxon>Achromobacter</taxon>
    </lineage>
</organism>